<keyword evidence="4" id="KW-1185">Reference proteome</keyword>
<feature type="transmembrane region" description="Helical" evidence="2">
    <location>
        <begin position="54"/>
        <end position="75"/>
    </location>
</feature>
<accession>A0A0G4F5C6</accession>
<proteinExistence type="predicted"/>
<organism evidence="3 4">
    <name type="scientific">Vitrella brassicaformis (strain CCMP3155)</name>
    <dbReference type="NCBI Taxonomy" id="1169540"/>
    <lineage>
        <taxon>Eukaryota</taxon>
        <taxon>Sar</taxon>
        <taxon>Alveolata</taxon>
        <taxon>Colpodellida</taxon>
        <taxon>Vitrellaceae</taxon>
        <taxon>Vitrella</taxon>
    </lineage>
</organism>
<keyword evidence="2" id="KW-0472">Membrane</keyword>
<feature type="region of interest" description="Disordered" evidence="1">
    <location>
        <begin position="21"/>
        <end position="49"/>
    </location>
</feature>
<sequence length="200" mass="21423">MRPGNVQVDVLTSQAISTDTSLKRTRLASEGSAEGLRGDYTQPPSTPPSPKRDMIIGLIALLAVASLVVGSFALAESHRMKETMKNKADGAAVQLSEGGVGKGIQVARRLADSGIKVVVWCNSPDGCGPLLTSTPEDQLPFLLGDLQPSLDHLASRNVTFFQMGDTKEEETIAGVRVVTTPHLMHEIYNVAEGRILHFSF</sequence>
<dbReference type="EMBL" id="CDMY01000375">
    <property type="protein sequence ID" value="CEM07045.1"/>
    <property type="molecule type" value="Genomic_DNA"/>
</dbReference>
<dbReference type="Proteomes" id="UP000041254">
    <property type="component" value="Unassembled WGS sequence"/>
</dbReference>
<dbReference type="InParanoid" id="A0A0G4F5C6"/>
<keyword evidence="2" id="KW-1133">Transmembrane helix</keyword>
<reference evidence="3 4" key="1">
    <citation type="submission" date="2014-11" db="EMBL/GenBank/DDBJ databases">
        <authorList>
            <person name="Zhu J."/>
            <person name="Qi W."/>
            <person name="Song R."/>
        </authorList>
    </citation>
    <scope>NUCLEOTIDE SEQUENCE [LARGE SCALE GENOMIC DNA]</scope>
</reference>
<dbReference type="AlphaFoldDB" id="A0A0G4F5C6"/>
<evidence type="ECO:0000256" key="2">
    <source>
        <dbReference type="SAM" id="Phobius"/>
    </source>
</evidence>
<gene>
    <name evidence="3" type="ORF">Vbra_14417</name>
</gene>
<protein>
    <submittedName>
        <fullName evidence="3">Uncharacterized protein</fullName>
    </submittedName>
</protein>
<evidence type="ECO:0000313" key="4">
    <source>
        <dbReference type="Proteomes" id="UP000041254"/>
    </source>
</evidence>
<evidence type="ECO:0000313" key="3">
    <source>
        <dbReference type="EMBL" id="CEM07045.1"/>
    </source>
</evidence>
<dbReference type="VEuPathDB" id="CryptoDB:Vbra_14417"/>
<keyword evidence="2" id="KW-0812">Transmembrane</keyword>
<name>A0A0G4F5C6_VITBC</name>
<evidence type="ECO:0000256" key="1">
    <source>
        <dbReference type="SAM" id="MobiDB-lite"/>
    </source>
</evidence>